<feature type="active site" description="O-isoaspartyl threonine intermediate" evidence="3">
    <location>
        <position position="14"/>
    </location>
</feature>
<comment type="similarity">
    <text evidence="1">Belongs to the asparaginase 1 family.</text>
</comment>
<dbReference type="InterPro" id="IPR006034">
    <property type="entry name" value="Asparaginase/glutaminase-like"/>
</dbReference>
<organism evidence="6 7">
    <name type="scientific">Gordonia mangrovi</name>
    <dbReference type="NCBI Taxonomy" id="2665643"/>
    <lineage>
        <taxon>Bacteria</taxon>
        <taxon>Bacillati</taxon>
        <taxon>Actinomycetota</taxon>
        <taxon>Actinomycetes</taxon>
        <taxon>Mycobacteriales</taxon>
        <taxon>Gordoniaceae</taxon>
        <taxon>Gordonia</taxon>
    </lineage>
</organism>
<dbReference type="InterPro" id="IPR027473">
    <property type="entry name" value="L-asparaginase_C"/>
</dbReference>
<evidence type="ECO:0000256" key="1">
    <source>
        <dbReference type="ARBA" id="ARBA00010518"/>
    </source>
</evidence>
<gene>
    <name evidence="6" type="ORF">GIY30_21190</name>
</gene>
<dbReference type="Pfam" id="PF00710">
    <property type="entry name" value="Asparaginase"/>
    <property type="match status" value="1"/>
</dbReference>
<dbReference type="Gene3D" id="3.40.50.1170">
    <property type="entry name" value="L-asparaginase, N-terminal domain"/>
    <property type="match status" value="1"/>
</dbReference>
<dbReference type="SMART" id="SM00870">
    <property type="entry name" value="Asparaginase"/>
    <property type="match status" value="1"/>
</dbReference>
<dbReference type="InterPro" id="IPR037152">
    <property type="entry name" value="L-asparaginase_N_sf"/>
</dbReference>
<dbReference type="InterPro" id="IPR040919">
    <property type="entry name" value="Asparaginase_C"/>
</dbReference>
<evidence type="ECO:0000256" key="2">
    <source>
        <dbReference type="ARBA" id="ARBA00022801"/>
    </source>
</evidence>
<dbReference type="GO" id="GO:0006528">
    <property type="term" value="P:asparagine metabolic process"/>
    <property type="evidence" value="ECO:0007669"/>
    <property type="project" value="InterPro"/>
</dbReference>
<dbReference type="InterPro" id="IPR004550">
    <property type="entry name" value="AsnASE_II"/>
</dbReference>
<feature type="domain" description="Asparaginase/glutaminase C-terminal" evidence="5">
    <location>
        <begin position="211"/>
        <end position="324"/>
    </location>
</feature>
<dbReference type="GO" id="GO:0004067">
    <property type="term" value="F:asparaginase activity"/>
    <property type="evidence" value="ECO:0007669"/>
    <property type="project" value="UniProtKB-UniRule"/>
</dbReference>
<evidence type="ECO:0000259" key="5">
    <source>
        <dbReference type="Pfam" id="PF17763"/>
    </source>
</evidence>
<protein>
    <submittedName>
        <fullName evidence="6">Asparaginase</fullName>
    </submittedName>
</protein>
<dbReference type="Gene3D" id="3.40.50.40">
    <property type="match status" value="1"/>
</dbReference>
<dbReference type="PIRSF" id="PIRSF001220">
    <property type="entry name" value="L-ASNase_gatD"/>
    <property type="match status" value="1"/>
</dbReference>
<dbReference type="Proteomes" id="UP000475545">
    <property type="component" value="Unassembled WGS sequence"/>
</dbReference>
<keyword evidence="2" id="KW-0378">Hydrolase</keyword>
<evidence type="ECO:0000313" key="7">
    <source>
        <dbReference type="Proteomes" id="UP000475545"/>
    </source>
</evidence>
<dbReference type="InterPro" id="IPR027474">
    <property type="entry name" value="L-asparaginase_N"/>
</dbReference>
<reference evidence="6 7" key="1">
    <citation type="submission" date="2019-11" db="EMBL/GenBank/DDBJ databases">
        <title>Gordonia sp. nov., a novel actinobacterium isolated from mangrove soil in Hainan.</title>
        <authorList>
            <person name="Huang X."/>
            <person name="Xie Y."/>
            <person name="Chu X."/>
            <person name="Xiao K."/>
        </authorList>
    </citation>
    <scope>NUCLEOTIDE SEQUENCE [LARGE SCALE GENOMIC DNA]</scope>
    <source>
        <strain evidence="6 7">HNM0687</strain>
    </source>
</reference>
<dbReference type="PIRSF" id="PIRSF500176">
    <property type="entry name" value="L_ASNase"/>
    <property type="match status" value="1"/>
</dbReference>
<dbReference type="PRINTS" id="PR00139">
    <property type="entry name" value="ASNGLNASE"/>
</dbReference>
<proteinExistence type="inferred from homology"/>
<dbReference type="SUPFAM" id="SSF53774">
    <property type="entry name" value="Glutaminase/Asparaginase"/>
    <property type="match status" value="1"/>
</dbReference>
<dbReference type="CDD" id="cd08964">
    <property type="entry name" value="L-asparaginase_II"/>
    <property type="match status" value="1"/>
</dbReference>
<evidence type="ECO:0000313" key="6">
    <source>
        <dbReference type="EMBL" id="MXP23856.1"/>
    </source>
</evidence>
<evidence type="ECO:0000259" key="4">
    <source>
        <dbReference type="Pfam" id="PF00710"/>
    </source>
</evidence>
<dbReference type="PANTHER" id="PTHR11707:SF28">
    <property type="entry name" value="60 KDA LYSOPHOSPHOLIPASE"/>
    <property type="match status" value="1"/>
</dbReference>
<dbReference type="AlphaFoldDB" id="A0A6L7GV62"/>
<dbReference type="RefSeq" id="WP_160904052.1">
    <property type="nucleotide sequence ID" value="NZ_WMBR01000007.1"/>
</dbReference>
<dbReference type="InterPro" id="IPR036152">
    <property type="entry name" value="Asp/glu_Ase-like_sf"/>
</dbReference>
<evidence type="ECO:0000256" key="3">
    <source>
        <dbReference type="PIRSR" id="PIRSR001220-1"/>
    </source>
</evidence>
<keyword evidence="7" id="KW-1185">Reference proteome</keyword>
<dbReference type="EMBL" id="WMBR01000007">
    <property type="protein sequence ID" value="MXP23856.1"/>
    <property type="molecule type" value="Genomic_DNA"/>
</dbReference>
<dbReference type="SFLD" id="SFLDS00057">
    <property type="entry name" value="Glutaminase/Asparaginase"/>
    <property type="match status" value="1"/>
</dbReference>
<dbReference type="Pfam" id="PF17763">
    <property type="entry name" value="Asparaginase_C"/>
    <property type="match status" value="1"/>
</dbReference>
<comment type="caution">
    <text evidence="6">The sequence shown here is derived from an EMBL/GenBank/DDBJ whole genome shotgun (WGS) entry which is preliminary data.</text>
</comment>
<accession>A0A6L7GV62</accession>
<feature type="domain" description="L-asparaginase N-terminal" evidence="4">
    <location>
        <begin position="6"/>
        <end position="192"/>
    </location>
</feature>
<dbReference type="PANTHER" id="PTHR11707">
    <property type="entry name" value="L-ASPARAGINASE"/>
    <property type="match status" value="1"/>
</dbReference>
<sequence length="342" mass="35362">MSGPRIAAASFGGTITMTSAAADGVGVNPALSAEQLMGAVPGLADVAELHTETLDTVPGASLTFESVLRGLAWARSQVARGADGVVLIQGTDTIEETAYLLDIYWDSAAPLVVTGAMRSPELPGADGPANLMAAVRVASANRSRDRGVLVVLNDEVHAACRVRKARASGLGAFATADFGPIGYVDERQVCFGNRVDRPLPLGLPGHHAPSRVALLETYLGDDGEVLDAIVECGFDGVVLAGFGVGHVSASCARAVQRATSTIPVVVTSRTGAGRTHDNSYAFPGSESDLANKGAILGGWLDARKARILLSCLIAGQHSEPSIRSEFAVRGHQVWSGRLSATV</sequence>
<dbReference type="PROSITE" id="PS51732">
    <property type="entry name" value="ASN_GLN_ASE_3"/>
    <property type="match status" value="1"/>
</dbReference>
<name>A0A6L7GV62_9ACTN</name>